<dbReference type="Proteomes" id="UP000468344">
    <property type="component" value="Unassembled WGS sequence"/>
</dbReference>
<dbReference type="GO" id="GO:0006310">
    <property type="term" value="P:DNA recombination"/>
    <property type="evidence" value="ECO:0007669"/>
    <property type="project" value="UniProtKB-KW"/>
</dbReference>
<dbReference type="InterPro" id="IPR013762">
    <property type="entry name" value="Integrase-like_cat_sf"/>
</dbReference>
<dbReference type="RefSeq" id="WP_117696940.1">
    <property type="nucleotide sequence ID" value="NZ_CAXTGH010000003.1"/>
</dbReference>
<dbReference type="Gene3D" id="1.10.443.10">
    <property type="entry name" value="Intergrase catalytic core"/>
    <property type="match status" value="1"/>
</dbReference>
<feature type="domain" description="Tyr recombinase" evidence="2">
    <location>
        <begin position="280"/>
        <end position="454"/>
    </location>
</feature>
<dbReference type="GO" id="GO:0003677">
    <property type="term" value="F:DNA binding"/>
    <property type="evidence" value="ECO:0007669"/>
    <property type="project" value="InterPro"/>
</dbReference>
<evidence type="ECO:0000259" key="2">
    <source>
        <dbReference type="Pfam" id="PF00589"/>
    </source>
</evidence>
<dbReference type="AlphaFoldDB" id="A0A3E4KJ21"/>
<evidence type="ECO:0000313" key="4">
    <source>
        <dbReference type="EMBL" id="KAB6474652.1"/>
    </source>
</evidence>
<dbReference type="InterPro" id="IPR002104">
    <property type="entry name" value="Integrase_catalytic"/>
</dbReference>
<dbReference type="Pfam" id="PF00589">
    <property type="entry name" value="Phage_integrase"/>
    <property type="match status" value="1"/>
</dbReference>
<evidence type="ECO:0000256" key="1">
    <source>
        <dbReference type="ARBA" id="ARBA00023172"/>
    </source>
</evidence>
<dbReference type="EMBL" id="WDBZ01000033">
    <property type="protein sequence ID" value="KAB6450533.1"/>
    <property type="molecule type" value="Genomic_DNA"/>
</dbReference>
<gene>
    <name evidence="4" type="ORF">GAZ06_16330</name>
    <name evidence="3" type="ORF">GAZ09_15360</name>
</gene>
<evidence type="ECO:0000313" key="6">
    <source>
        <dbReference type="Proteomes" id="UP000483142"/>
    </source>
</evidence>
<evidence type="ECO:0000313" key="3">
    <source>
        <dbReference type="EMBL" id="KAB6450533.1"/>
    </source>
</evidence>
<proteinExistence type="predicted"/>
<evidence type="ECO:0000313" key="5">
    <source>
        <dbReference type="Proteomes" id="UP000468344"/>
    </source>
</evidence>
<reference evidence="5 6" key="1">
    <citation type="journal article" date="2019" name="Nat. Med.">
        <title>A library of human gut bacterial isolates paired with longitudinal multiomics data enables mechanistic microbiome research.</title>
        <authorList>
            <person name="Poyet M."/>
            <person name="Groussin M."/>
            <person name="Gibbons S.M."/>
            <person name="Avila-Pacheco J."/>
            <person name="Jiang X."/>
            <person name="Kearney S.M."/>
            <person name="Perrotta A.R."/>
            <person name="Berdy B."/>
            <person name="Zhao S."/>
            <person name="Lieberman T.D."/>
            <person name="Swanson P.K."/>
            <person name="Smith M."/>
            <person name="Roesemann S."/>
            <person name="Alexander J.E."/>
            <person name="Rich S.A."/>
            <person name="Livny J."/>
            <person name="Vlamakis H."/>
            <person name="Clish C."/>
            <person name="Bullock K."/>
            <person name="Deik A."/>
            <person name="Scott J."/>
            <person name="Pierce K.A."/>
            <person name="Xavier R.J."/>
            <person name="Alm E.J."/>
        </authorList>
    </citation>
    <scope>NUCLEOTIDE SEQUENCE [LARGE SCALE GENOMIC DNA]</scope>
    <source>
        <strain evidence="4 5">BIOML-A140</strain>
        <strain evidence="3 6">BIOML-A141</strain>
    </source>
</reference>
<comment type="caution">
    <text evidence="3">The sequence shown here is derived from an EMBL/GenBank/DDBJ whole genome shotgun (WGS) entry which is preliminary data.</text>
</comment>
<dbReference type="Proteomes" id="UP000483142">
    <property type="component" value="Unassembled WGS sequence"/>
</dbReference>
<organism evidence="3 6">
    <name type="scientific">Phocaeicola vulgatus</name>
    <name type="common">Bacteroides vulgatus</name>
    <dbReference type="NCBI Taxonomy" id="821"/>
    <lineage>
        <taxon>Bacteria</taxon>
        <taxon>Pseudomonadati</taxon>
        <taxon>Bacteroidota</taxon>
        <taxon>Bacteroidia</taxon>
        <taxon>Bacteroidales</taxon>
        <taxon>Bacteroidaceae</taxon>
        <taxon>Phocaeicola</taxon>
    </lineage>
</organism>
<accession>A0A3E4KJ21</accession>
<protein>
    <submittedName>
        <fullName evidence="3">Tyrosine-type recombinase/integrase</fullName>
    </submittedName>
</protein>
<dbReference type="GO" id="GO:0015074">
    <property type="term" value="P:DNA integration"/>
    <property type="evidence" value="ECO:0007669"/>
    <property type="project" value="InterPro"/>
</dbReference>
<dbReference type="EMBL" id="WDBY01000037">
    <property type="protein sequence ID" value="KAB6474652.1"/>
    <property type="molecule type" value="Genomic_DNA"/>
</dbReference>
<sequence>MANNTYSTPVINNFDAIKGDTNSPDTLSTEIKHGIQSPLLSTAQHFYKEVKPHYNLREPKGDKPTMVYFVCFINKKQVRISTGYKVYPKQWNKIQAITSSLLSGLDNANNTILNNKIDEMNVRFTEYINYICNNNTELNSNTLKQYIMNRKIDEPKEARIDIAKVLRTYLSKDTSIKDGTKDNNLRFITKFESYLSTLDIKGYEDITLEVMKGFQQWCIDNVKGKAGERASSASINKIVECTYKLMKKYLVNNGLMKGSQYADIEIEPLKEKAIDDEIALRDDELTMLYNYQCTTKEDEDIKNLFLMECTTGQRFSDIEKVDKLIERKDGRTYINLVQDKAGTKVQVDIIFQMALDILAKYNYQLPTINKKKFNTRIKEIAKQAGIKGIEEQRYEQAGIAGVQVTKKERYNCVSSHTGRRTFITLLSLRGVPDSEIARYSGHSTLSMVRLYDKSKTGTKEKVMYDRLVKARPDLILKMVGEEPVKIDDTNNIAYQFGKAFSKLEDEHKEDIKKVSFNKEVDKTFSIINNDIDTTDFLLTNGVNEKDIIELMKHKGMMPEDIEVTYDKDSKAILKLK</sequence>
<dbReference type="SUPFAM" id="SSF56349">
    <property type="entry name" value="DNA breaking-rejoining enzymes"/>
    <property type="match status" value="1"/>
</dbReference>
<keyword evidence="1" id="KW-0233">DNA recombination</keyword>
<dbReference type="InterPro" id="IPR011010">
    <property type="entry name" value="DNA_brk_join_enz"/>
</dbReference>
<name>A0A3E4KJ21_PHOVU</name>